<comment type="similarity">
    <text evidence="5">Belongs to the class I-like SAM-binding methyltransferase superfamily. UbiG/COQ3 family.</text>
</comment>
<dbReference type="EC" id="2.1.1.64" evidence="5"/>
<feature type="binding site" evidence="5">
    <location>
        <position position="89"/>
    </location>
    <ligand>
        <name>S-adenosyl-L-methionine</name>
        <dbReference type="ChEBI" id="CHEBI:59789"/>
    </ligand>
</feature>
<dbReference type="EMBL" id="CAJHJT010000012">
    <property type="protein sequence ID" value="CAD6999809.1"/>
    <property type="molecule type" value="Genomic_DNA"/>
</dbReference>
<evidence type="ECO:0000259" key="6">
    <source>
        <dbReference type="Pfam" id="PF08242"/>
    </source>
</evidence>
<dbReference type="PANTHER" id="PTHR43464:SF19">
    <property type="entry name" value="UBIQUINONE BIOSYNTHESIS O-METHYLTRANSFERASE, MITOCHONDRIAL"/>
    <property type="match status" value="1"/>
</dbReference>
<keyword evidence="4 5" id="KW-0949">S-adenosyl-L-methionine</keyword>
<comment type="catalytic activity">
    <reaction evidence="5">
        <text>a 3-demethylubiquinol + S-adenosyl-L-methionine = a ubiquinol + S-adenosyl-L-homocysteine + H(+)</text>
        <dbReference type="Rhea" id="RHEA:44380"/>
        <dbReference type="Rhea" id="RHEA-COMP:9566"/>
        <dbReference type="Rhea" id="RHEA-COMP:10914"/>
        <dbReference type="ChEBI" id="CHEBI:15378"/>
        <dbReference type="ChEBI" id="CHEBI:17976"/>
        <dbReference type="ChEBI" id="CHEBI:57856"/>
        <dbReference type="ChEBI" id="CHEBI:59789"/>
        <dbReference type="ChEBI" id="CHEBI:84422"/>
        <dbReference type="EC" id="2.1.1.64"/>
    </reaction>
</comment>
<evidence type="ECO:0000313" key="7">
    <source>
        <dbReference type="EMBL" id="CAD6999809.1"/>
    </source>
</evidence>
<dbReference type="EC" id="2.1.1.114" evidence="5"/>
<comment type="catalytic activity">
    <reaction evidence="5">
        <text>a 3,4-dihydroxy-5-(all-trans-polyprenyl)benzoate + S-adenosyl-L-methionine = a 4-hydroxy-3-methoxy-5-(all-trans-polyprenyl)benzoate + S-adenosyl-L-homocysteine + H(+)</text>
        <dbReference type="Rhea" id="RHEA:44452"/>
        <dbReference type="Rhea" id="RHEA-COMP:10930"/>
        <dbReference type="Rhea" id="RHEA-COMP:10931"/>
        <dbReference type="ChEBI" id="CHEBI:15378"/>
        <dbReference type="ChEBI" id="CHEBI:57856"/>
        <dbReference type="ChEBI" id="CHEBI:59789"/>
        <dbReference type="ChEBI" id="CHEBI:64694"/>
        <dbReference type="ChEBI" id="CHEBI:84443"/>
        <dbReference type="EC" id="2.1.1.114"/>
    </reaction>
</comment>
<comment type="cofactor">
    <cofactor evidence="5">
        <name>Mg(2+)</name>
        <dbReference type="ChEBI" id="CHEBI:18420"/>
    </cofactor>
</comment>
<dbReference type="Pfam" id="PF08242">
    <property type="entry name" value="Methyltransf_12"/>
    <property type="match status" value="1"/>
</dbReference>
<dbReference type="InterPro" id="IPR010233">
    <property type="entry name" value="UbiG_MeTrfase"/>
</dbReference>
<keyword evidence="5" id="KW-0496">Mitochondrion</keyword>
<evidence type="ECO:0000256" key="1">
    <source>
        <dbReference type="ARBA" id="ARBA00022603"/>
    </source>
</evidence>
<keyword evidence="5" id="KW-0999">Mitochondrion inner membrane</keyword>
<dbReference type="PANTHER" id="PTHR43464">
    <property type="entry name" value="METHYLTRANSFERASE"/>
    <property type="match status" value="1"/>
</dbReference>
<dbReference type="EC" id="2.1.1.-" evidence="5"/>
<comment type="catalytic activity">
    <reaction evidence="5">
        <text>a 3-demethylubiquinone + S-adenosyl-L-methionine = a ubiquinone + S-adenosyl-L-homocysteine</text>
        <dbReference type="Rhea" id="RHEA:81215"/>
        <dbReference type="Rhea" id="RHEA-COMP:9565"/>
        <dbReference type="Rhea" id="RHEA-COMP:19654"/>
        <dbReference type="ChEBI" id="CHEBI:16389"/>
        <dbReference type="ChEBI" id="CHEBI:57856"/>
        <dbReference type="ChEBI" id="CHEBI:59789"/>
        <dbReference type="ChEBI" id="CHEBI:231825"/>
    </reaction>
</comment>
<sequence length="304" mass="34132">MPLKGVQFKSPLLWLQRLSNKCNTTQCRYASGNTTYTSTPDTHTRSNRIASLEHTDSTQQEILHHAGLSATWWDLNGPLHGLHKLNDLRVPFVRDGLMTHSDIQKHLINTNNVLQGKNILEVGCGGGILTEALARLNANVTGVDLGEDVINTAQKHLDKFSPELIERITYKIEPIEAHARRNSNHYDAVVCSEVLEHIDDKAAFLRDCVKALKPGGSIFITTLNKTVPQWFGGIILGEYVFGVAPINTHHWHKLISPENVQLLLTALNCQTVLLKGFTYDVFNNRFRWIKPTAMCYALHAIKNE</sequence>
<evidence type="ECO:0000313" key="9">
    <source>
        <dbReference type="Proteomes" id="UP000606786"/>
    </source>
</evidence>
<dbReference type="AlphaFoldDB" id="W8C5P0"/>
<proteinExistence type="evidence at transcript level"/>
<keyword evidence="2 5" id="KW-0808">Transferase</keyword>
<dbReference type="EMBL" id="GAMC01001632">
    <property type="protein sequence ID" value="JAC04924.1"/>
    <property type="molecule type" value="mRNA"/>
</dbReference>
<dbReference type="GO" id="GO:0061542">
    <property type="term" value="F:3-demethylubiquinol 3-O-methyltransferase activity"/>
    <property type="evidence" value="ECO:0007669"/>
    <property type="project" value="UniProtKB-UniRule"/>
</dbReference>
<dbReference type="InterPro" id="IPR013217">
    <property type="entry name" value="Methyltransf_12"/>
</dbReference>
<dbReference type="InterPro" id="IPR029063">
    <property type="entry name" value="SAM-dependent_MTases_sf"/>
</dbReference>
<evidence type="ECO:0000313" key="8">
    <source>
        <dbReference type="EMBL" id="JAC04924.1"/>
    </source>
</evidence>
<keyword evidence="5" id="KW-0479">Metal-binding</keyword>
<feature type="binding site" evidence="5">
    <location>
        <position position="197"/>
    </location>
    <ligand>
        <name>Mg(2+)</name>
        <dbReference type="ChEBI" id="CHEBI:18420"/>
    </ligand>
</feature>
<dbReference type="UniPathway" id="UPA00232"/>
<evidence type="ECO:0000256" key="5">
    <source>
        <dbReference type="HAMAP-Rule" id="MF_03190"/>
    </source>
</evidence>
<comment type="subunit">
    <text evidence="5">Component of a multi-subunit COQ enzyme complex.</text>
</comment>
<feature type="binding site" evidence="5">
    <location>
        <position position="193"/>
    </location>
    <ligand>
        <name>Mg(2+)</name>
        <dbReference type="ChEBI" id="CHEBI:18420"/>
    </ligand>
</feature>
<reference evidence="8" key="2">
    <citation type="journal article" date="2014" name="BMC Genomics">
        <title>A genomic perspective to assessing quality of mass-reared SIT flies used in Mediterranean fruit fly (Ceratitis capitata) eradication in California.</title>
        <authorList>
            <person name="Calla B."/>
            <person name="Hall B."/>
            <person name="Hou S."/>
            <person name="Geib S.M."/>
        </authorList>
    </citation>
    <scope>NUCLEOTIDE SEQUENCE</scope>
</reference>
<protein>
    <recommendedName>
        <fullName evidence="5">Ubiquinone biosynthesis O-methyltransferase, mitochondrial</fullName>
    </recommendedName>
    <alternativeName>
        <fullName evidence="5">3-demethylubiquinol 3-O-methyltransferase</fullName>
        <ecNumber evidence="5">2.1.1.64</ecNumber>
    </alternativeName>
    <alternativeName>
        <fullName evidence="5">3-demethylubiquinone 3-O-methyltransferase</fullName>
        <ecNumber evidence="5">2.1.1.-</ecNumber>
    </alternativeName>
    <alternativeName>
        <fullName evidence="5">Polyprenyldihydroxybenzoate methyltransferase</fullName>
        <ecNumber evidence="5">2.1.1.114</ecNumber>
    </alternativeName>
</protein>
<evidence type="ECO:0000256" key="3">
    <source>
        <dbReference type="ARBA" id="ARBA00022688"/>
    </source>
</evidence>
<feature type="binding site" evidence="5">
    <location>
        <position position="196"/>
    </location>
    <ligand>
        <name>Mg(2+)</name>
        <dbReference type="ChEBI" id="CHEBI:18420"/>
    </ligand>
</feature>
<feature type="binding site" evidence="5">
    <location>
        <position position="192"/>
    </location>
    <ligand>
        <name>S-adenosyl-L-methionine</name>
        <dbReference type="ChEBI" id="CHEBI:59789"/>
    </ligand>
</feature>
<reference evidence="8" key="1">
    <citation type="submission" date="2013-07" db="EMBL/GenBank/DDBJ databases">
        <authorList>
            <person name="Geib S."/>
        </authorList>
    </citation>
    <scope>NUCLEOTIDE SEQUENCE</scope>
</reference>
<keyword evidence="5" id="KW-0472">Membrane</keyword>
<dbReference type="GO" id="GO:0010420">
    <property type="term" value="F:polyprenyldihydroxybenzoate methyltransferase activity"/>
    <property type="evidence" value="ECO:0007669"/>
    <property type="project" value="UniProtKB-UniRule"/>
</dbReference>
<evidence type="ECO:0000256" key="2">
    <source>
        <dbReference type="ARBA" id="ARBA00022679"/>
    </source>
</evidence>
<dbReference type="KEGG" id="ccat:101449981"/>
<dbReference type="GeneID" id="101449981"/>
<dbReference type="GO" id="GO:0032259">
    <property type="term" value="P:methylation"/>
    <property type="evidence" value="ECO:0007669"/>
    <property type="project" value="UniProtKB-KW"/>
</dbReference>
<reference evidence="7" key="3">
    <citation type="submission" date="2020-11" db="EMBL/GenBank/DDBJ databases">
        <authorList>
            <person name="Whitehead M."/>
        </authorList>
    </citation>
    <scope>NUCLEOTIDE SEQUENCE</scope>
    <source>
        <strain evidence="7">EGII</strain>
    </source>
</reference>
<keyword evidence="1 5" id="KW-0489">Methyltransferase</keyword>
<dbReference type="GO" id="GO:0046872">
    <property type="term" value="F:metal ion binding"/>
    <property type="evidence" value="ECO:0007669"/>
    <property type="project" value="UniProtKB-KW"/>
</dbReference>
<evidence type="ECO:0000256" key="4">
    <source>
        <dbReference type="ARBA" id="ARBA00022691"/>
    </source>
</evidence>
<keyword evidence="9" id="KW-1185">Reference proteome</keyword>
<dbReference type="Proteomes" id="UP000606786">
    <property type="component" value="Unassembled WGS sequence"/>
</dbReference>
<comment type="subcellular location">
    <subcellularLocation>
        <location evidence="5">Mitochondrion inner membrane</location>
        <topology evidence="5">Peripheral membrane protein</topology>
        <orientation evidence="5">Matrix side</orientation>
    </subcellularLocation>
</comment>
<keyword evidence="3 5" id="KW-0831">Ubiquinone biosynthesis</keyword>
<gene>
    <name evidence="8" type="primary">COQ3</name>
    <name evidence="5" type="synonym">coq3</name>
    <name evidence="7" type="ORF">CCAP1982_LOCUS8324</name>
</gene>
<name>W8C5P0_CERCA</name>
<feature type="binding site" evidence="5">
    <location>
        <position position="144"/>
    </location>
    <ligand>
        <name>S-adenosyl-L-methionine</name>
        <dbReference type="ChEBI" id="CHEBI:59789"/>
    </ligand>
</feature>
<comment type="function">
    <text evidence="5">O-methyltransferase required for two non-consecutive steps during ubiquinone biosynthesis. Catalyzes the 2 O-methylation of 3,4-dihydroxy-5-(all-trans-polyprenyl)benzoic acid into 4-hydroxy-3-methoxy-5-(all-trans-polyprenyl)benzoic acid. Also catalyzes the last step of ubiquinone biosynthesis by mediating methylation of 3-demethylubiquinone into ubiquinone. Also able to mediate the methylation of 3-demethylubiquinol into ubiquinol.</text>
</comment>
<feature type="binding site" evidence="5">
    <location>
        <position position="123"/>
    </location>
    <ligand>
        <name>S-adenosyl-L-methionine</name>
        <dbReference type="ChEBI" id="CHEBI:59789"/>
    </ligand>
</feature>
<dbReference type="Gene3D" id="3.40.50.150">
    <property type="entry name" value="Vaccinia Virus protein VP39"/>
    <property type="match status" value="1"/>
</dbReference>
<keyword evidence="5" id="KW-0460">Magnesium</keyword>
<dbReference type="SUPFAM" id="SSF53335">
    <property type="entry name" value="S-adenosyl-L-methionine-dependent methyltransferases"/>
    <property type="match status" value="1"/>
</dbReference>
<dbReference type="OrthoDB" id="3265906at2759"/>
<dbReference type="NCBIfam" id="TIGR01983">
    <property type="entry name" value="UbiG"/>
    <property type="match status" value="1"/>
</dbReference>
<dbReference type="HAMAP" id="MF_00472">
    <property type="entry name" value="UbiG"/>
    <property type="match status" value="1"/>
</dbReference>
<dbReference type="CDD" id="cd02440">
    <property type="entry name" value="AdoMet_MTases"/>
    <property type="match status" value="1"/>
</dbReference>
<comment type="pathway">
    <text evidence="5">Cofactor biosynthesis; ubiquinone biosynthesis.</text>
</comment>
<feature type="domain" description="Methyltransferase type 12" evidence="6">
    <location>
        <begin position="120"/>
        <end position="217"/>
    </location>
</feature>
<accession>W8C5P0</accession>
<dbReference type="GO" id="GO:0031314">
    <property type="term" value="C:extrinsic component of mitochondrial inner membrane"/>
    <property type="evidence" value="ECO:0007669"/>
    <property type="project" value="UniProtKB-UniRule"/>
</dbReference>
<organism evidence="8">
    <name type="scientific">Ceratitis capitata</name>
    <name type="common">Mediterranean fruit fly</name>
    <name type="synonym">Tephritis capitata</name>
    <dbReference type="NCBI Taxonomy" id="7213"/>
    <lineage>
        <taxon>Eukaryota</taxon>
        <taxon>Metazoa</taxon>
        <taxon>Ecdysozoa</taxon>
        <taxon>Arthropoda</taxon>
        <taxon>Hexapoda</taxon>
        <taxon>Insecta</taxon>
        <taxon>Pterygota</taxon>
        <taxon>Neoptera</taxon>
        <taxon>Endopterygota</taxon>
        <taxon>Diptera</taxon>
        <taxon>Brachycera</taxon>
        <taxon>Muscomorpha</taxon>
        <taxon>Tephritoidea</taxon>
        <taxon>Tephritidae</taxon>
        <taxon>Ceratitis</taxon>
        <taxon>Ceratitis</taxon>
    </lineage>
</organism>